<protein>
    <submittedName>
        <fullName evidence="2">Uncharacterized protein</fullName>
    </submittedName>
</protein>
<feature type="chain" id="PRO_5046769302" evidence="1">
    <location>
        <begin position="20"/>
        <end position="177"/>
    </location>
</feature>
<dbReference type="RefSeq" id="WP_189420570.1">
    <property type="nucleotide sequence ID" value="NZ_BMYZ01000003.1"/>
</dbReference>
<proteinExistence type="predicted"/>
<name>A0ABQ3B9X7_9GAMM</name>
<evidence type="ECO:0000313" key="3">
    <source>
        <dbReference type="Proteomes" id="UP000619761"/>
    </source>
</evidence>
<evidence type="ECO:0000313" key="2">
    <source>
        <dbReference type="EMBL" id="GGY85212.1"/>
    </source>
</evidence>
<feature type="signal peptide" evidence="1">
    <location>
        <begin position="1"/>
        <end position="19"/>
    </location>
</feature>
<dbReference type="Proteomes" id="UP000619761">
    <property type="component" value="Unassembled WGS sequence"/>
</dbReference>
<organism evidence="2 3">
    <name type="scientific">Cellvibrio zantedeschiae</name>
    <dbReference type="NCBI Taxonomy" id="1237077"/>
    <lineage>
        <taxon>Bacteria</taxon>
        <taxon>Pseudomonadati</taxon>
        <taxon>Pseudomonadota</taxon>
        <taxon>Gammaproteobacteria</taxon>
        <taxon>Cellvibrionales</taxon>
        <taxon>Cellvibrionaceae</taxon>
        <taxon>Cellvibrio</taxon>
    </lineage>
</organism>
<sequence length="177" mass="20298">MKLHRILICLSLLASNTFAELPQLSREELAAVQVTPSAERDAAVIYMREMSFYLSRMASRCRKELKMPASELSEPEQSLWGQTNYRYSAAAVRYDGKRAMYPDAFTQYQTNLDKYGVAQEKAYADADALLKPKKSRVQICNQFFTDSQTGRFDITPGHPHYEVLEGLARELFDPRQK</sequence>
<gene>
    <name evidence="2" type="ORF">GCM10011613_32910</name>
</gene>
<dbReference type="EMBL" id="BMYZ01000003">
    <property type="protein sequence ID" value="GGY85212.1"/>
    <property type="molecule type" value="Genomic_DNA"/>
</dbReference>
<accession>A0ABQ3B9X7</accession>
<evidence type="ECO:0000256" key="1">
    <source>
        <dbReference type="SAM" id="SignalP"/>
    </source>
</evidence>
<comment type="caution">
    <text evidence="2">The sequence shown here is derived from an EMBL/GenBank/DDBJ whole genome shotgun (WGS) entry which is preliminary data.</text>
</comment>
<keyword evidence="1" id="KW-0732">Signal</keyword>
<keyword evidence="3" id="KW-1185">Reference proteome</keyword>
<reference evidence="3" key="1">
    <citation type="journal article" date="2019" name="Int. J. Syst. Evol. Microbiol.">
        <title>The Global Catalogue of Microorganisms (GCM) 10K type strain sequencing project: providing services to taxonomists for standard genome sequencing and annotation.</title>
        <authorList>
            <consortium name="The Broad Institute Genomics Platform"/>
            <consortium name="The Broad Institute Genome Sequencing Center for Infectious Disease"/>
            <person name="Wu L."/>
            <person name="Ma J."/>
        </authorList>
    </citation>
    <scope>NUCLEOTIDE SEQUENCE [LARGE SCALE GENOMIC DNA]</scope>
    <source>
        <strain evidence="3">KCTC 32239</strain>
    </source>
</reference>